<dbReference type="Pfam" id="PF02223">
    <property type="entry name" value="Thymidylate_kin"/>
    <property type="match status" value="2"/>
</dbReference>
<evidence type="ECO:0000256" key="4">
    <source>
        <dbReference type="ARBA" id="ARBA00022741"/>
    </source>
</evidence>
<dbReference type="GO" id="GO:0005829">
    <property type="term" value="C:cytosol"/>
    <property type="evidence" value="ECO:0007669"/>
    <property type="project" value="TreeGrafter"/>
</dbReference>
<dbReference type="SUPFAM" id="SSF52540">
    <property type="entry name" value="P-loop containing nucleoside triphosphate hydrolases"/>
    <property type="match status" value="1"/>
</dbReference>
<keyword evidence="4 8" id="KW-0547">Nucleotide-binding</keyword>
<proteinExistence type="inferred from homology"/>
<dbReference type="EC" id="2.7.4.9" evidence="8"/>
<evidence type="ECO:0000256" key="8">
    <source>
        <dbReference type="HAMAP-Rule" id="MF_00165"/>
    </source>
</evidence>
<dbReference type="Proteomes" id="UP000229056">
    <property type="component" value="Unassembled WGS sequence"/>
</dbReference>
<dbReference type="GO" id="GO:0005524">
    <property type="term" value="F:ATP binding"/>
    <property type="evidence" value="ECO:0007669"/>
    <property type="project" value="UniProtKB-UniRule"/>
</dbReference>
<comment type="catalytic activity">
    <reaction evidence="7 8">
        <text>dTMP + ATP = dTDP + ADP</text>
        <dbReference type="Rhea" id="RHEA:13517"/>
        <dbReference type="ChEBI" id="CHEBI:30616"/>
        <dbReference type="ChEBI" id="CHEBI:58369"/>
        <dbReference type="ChEBI" id="CHEBI:63528"/>
        <dbReference type="ChEBI" id="CHEBI:456216"/>
        <dbReference type="EC" id="2.7.4.9"/>
    </reaction>
</comment>
<keyword evidence="3 8" id="KW-0545">Nucleotide biosynthesis</keyword>
<dbReference type="InterPro" id="IPR027417">
    <property type="entry name" value="P-loop_NTPase"/>
</dbReference>
<evidence type="ECO:0000256" key="2">
    <source>
        <dbReference type="ARBA" id="ARBA00022679"/>
    </source>
</evidence>
<dbReference type="GO" id="GO:0006227">
    <property type="term" value="P:dUDP biosynthetic process"/>
    <property type="evidence" value="ECO:0007669"/>
    <property type="project" value="TreeGrafter"/>
</dbReference>
<dbReference type="PANTHER" id="PTHR10344:SF4">
    <property type="entry name" value="UMP-CMP KINASE 2, MITOCHONDRIAL"/>
    <property type="match status" value="1"/>
</dbReference>
<organism evidence="10 11">
    <name type="scientific">Candidatus Buchananbacteria bacterium CG10_big_fil_rev_8_21_14_0_10_33_19</name>
    <dbReference type="NCBI Taxonomy" id="1974525"/>
    <lineage>
        <taxon>Bacteria</taxon>
        <taxon>Candidatus Buchananiibacteriota</taxon>
    </lineage>
</organism>
<gene>
    <name evidence="8 10" type="primary">tmk</name>
    <name evidence="10" type="ORF">COT80_03480</name>
</gene>
<keyword evidence="2 8" id="KW-0808">Transferase</keyword>
<dbReference type="PANTHER" id="PTHR10344">
    <property type="entry name" value="THYMIDYLATE KINASE"/>
    <property type="match status" value="1"/>
</dbReference>
<dbReference type="GO" id="GO:0006233">
    <property type="term" value="P:dTDP biosynthetic process"/>
    <property type="evidence" value="ECO:0007669"/>
    <property type="project" value="InterPro"/>
</dbReference>
<dbReference type="CDD" id="cd01672">
    <property type="entry name" value="TMPK"/>
    <property type="match status" value="1"/>
</dbReference>
<dbReference type="GO" id="GO:0004798">
    <property type="term" value="F:dTMP kinase activity"/>
    <property type="evidence" value="ECO:0007669"/>
    <property type="project" value="UniProtKB-UniRule"/>
</dbReference>
<dbReference type="InterPro" id="IPR018094">
    <property type="entry name" value="Thymidylate_kinase"/>
</dbReference>
<feature type="domain" description="Thymidylate kinase-like" evidence="9">
    <location>
        <begin position="83"/>
        <end position="227"/>
    </location>
</feature>
<keyword evidence="6 8" id="KW-0067">ATP-binding</keyword>
<dbReference type="InterPro" id="IPR039430">
    <property type="entry name" value="Thymidylate_kin-like_dom"/>
</dbReference>
<feature type="domain" description="Thymidylate kinase-like" evidence="9">
    <location>
        <begin position="8"/>
        <end position="65"/>
    </location>
</feature>
<evidence type="ECO:0000256" key="6">
    <source>
        <dbReference type="ARBA" id="ARBA00022840"/>
    </source>
</evidence>
<name>A0A2H0W357_9BACT</name>
<evidence type="ECO:0000259" key="9">
    <source>
        <dbReference type="Pfam" id="PF02223"/>
    </source>
</evidence>
<dbReference type="NCBIfam" id="TIGR00041">
    <property type="entry name" value="DTMP_kinase"/>
    <property type="match status" value="1"/>
</dbReference>
<evidence type="ECO:0000256" key="3">
    <source>
        <dbReference type="ARBA" id="ARBA00022727"/>
    </source>
</evidence>
<comment type="similarity">
    <text evidence="1 8">Belongs to the thymidylate kinase family.</text>
</comment>
<sequence length="238" mass="26892">MSGLLITFEGIECSGKGKQATKLLAFLKAINREAIILREPGGTVYGEILRTVIKHPQLATKAINEVFNGHEDFPQPIDIANGFARSPYCELFMFLANRAEFIDKRVKPALASGQIVITDRLHYSTRAYQGGGRFHSEPEMIKTINHLNAIALQGILPDLVILLDISIEEMIKRRTQESDKDAFFEKTCDQDFFNRTRNEYLKIAEEEASRFRIIDGTRSILDIHHTIISSVAKIVNQT</sequence>
<evidence type="ECO:0000313" key="11">
    <source>
        <dbReference type="Proteomes" id="UP000229056"/>
    </source>
</evidence>
<evidence type="ECO:0000256" key="7">
    <source>
        <dbReference type="ARBA" id="ARBA00048743"/>
    </source>
</evidence>
<evidence type="ECO:0000313" key="10">
    <source>
        <dbReference type="EMBL" id="PIS05802.1"/>
    </source>
</evidence>
<evidence type="ECO:0000256" key="1">
    <source>
        <dbReference type="ARBA" id="ARBA00009776"/>
    </source>
</evidence>
<evidence type="ECO:0000256" key="5">
    <source>
        <dbReference type="ARBA" id="ARBA00022777"/>
    </source>
</evidence>
<protein>
    <recommendedName>
        <fullName evidence="8">Thymidylate kinase</fullName>
        <ecNumber evidence="8">2.7.4.9</ecNumber>
    </recommendedName>
    <alternativeName>
        <fullName evidence="8">dTMP kinase</fullName>
    </alternativeName>
</protein>
<dbReference type="GO" id="GO:0006235">
    <property type="term" value="P:dTTP biosynthetic process"/>
    <property type="evidence" value="ECO:0007669"/>
    <property type="project" value="UniProtKB-UniRule"/>
</dbReference>
<accession>A0A2H0W357</accession>
<dbReference type="EMBL" id="PEZY01000012">
    <property type="protein sequence ID" value="PIS05802.1"/>
    <property type="molecule type" value="Genomic_DNA"/>
</dbReference>
<reference evidence="11" key="1">
    <citation type="submission" date="2017-09" db="EMBL/GenBank/DDBJ databases">
        <title>Depth-based differentiation of microbial function through sediment-hosted aquifers and enrichment of novel symbionts in the deep terrestrial subsurface.</title>
        <authorList>
            <person name="Probst A.J."/>
            <person name="Ladd B."/>
            <person name="Jarett J.K."/>
            <person name="Geller-Mcgrath D.E."/>
            <person name="Sieber C.M.K."/>
            <person name="Emerson J.B."/>
            <person name="Anantharaman K."/>
            <person name="Thomas B.C."/>
            <person name="Malmstrom R."/>
            <person name="Stieglmeier M."/>
            <person name="Klingl A."/>
            <person name="Woyke T."/>
            <person name="Ryan C.M."/>
            <person name="Banfield J.F."/>
        </authorList>
    </citation>
    <scope>NUCLEOTIDE SEQUENCE [LARGE SCALE GENOMIC DNA]</scope>
</reference>
<dbReference type="HAMAP" id="MF_00165">
    <property type="entry name" value="Thymidylate_kinase"/>
    <property type="match status" value="1"/>
</dbReference>
<dbReference type="Gene3D" id="3.40.50.300">
    <property type="entry name" value="P-loop containing nucleotide triphosphate hydrolases"/>
    <property type="match status" value="1"/>
</dbReference>
<comment type="caution">
    <text evidence="10">The sequence shown here is derived from an EMBL/GenBank/DDBJ whole genome shotgun (WGS) entry which is preliminary data.</text>
</comment>
<comment type="function">
    <text evidence="8">Phosphorylation of dTMP to form dTDP in both de novo and salvage pathways of dTTP synthesis.</text>
</comment>
<comment type="caution">
    <text evidence="8">Lacks conserved residue(s) required for the propagation of feature annotation.</text>
</comment>
<dbReference type="AlphaFoldDB" id="A0A2H0W357"/>
<keyword evidence="5 8" id="KW-0418">Kinase</keyword>